<dbReference type="InterPro" id="IPR005488">
    <property type="entry name" value="Etherase_MurQ"/>
</dbReference>
<keyword evidence="2" id="KW-0119">Carbohydrate metabolism</keyword>
<dbReference type="GO" id="GO:0046348">
    <property type="term" value="P:amino sugar catabolic process"/>
    <property type="evidence" value="ECO:0007669"/>
    <property type="project" value="InterPro"/>
</dbReference>
<dbReference type="PROSITE" id="PS51464">
    <property type="entry name" value="SIS"/>
    <property type="match status" value="1"/>
</dbReference>
<dbReference type="InterPro" id="IPR040190">
    <property type="entry name" value="MURQ/GCKR"/>
</dbReference>
<organism evidence="4 5">
    <name type="scientific">Leucocoprinus leucothites</name>
    <dbReference type="NCBI Taxonomy" id="201217"/>
    <lineage>
        <taxon>Eukaryota</taxon>
        <taxon>Fungi</taxon>
        <taxon>Dikarya</taxon>
        <taxon>Basidiomycota</taxon>
        <taxon>Agaricomycotina</taxon>
        <taxon>Agaricomycetes</taxon>
        <taxon>Agaricomycetidae</taxon>
        <taxon>Agaricales</taxon>
        <taxon>Agaricineae</taxon>
        <taxon>Agaricaceae</taxon>
        <taxon>Leucocoprinus</taxon>
    </lineage>
</organism>
<dbReference type="GO" id="GO:0009254">
    <property type="term" value="P:peptidoglycan turnover"/>
    <property type="evidence" value="ECO:0007669"/>
    <property type="project" value="TreeGrafter"/>
</dbReference>
<dbReference type="EMBL" id="JAACJO010000005">
    <property type="protein sequence ID" value="KAF5358498.1"/>
    <property type="molecule type" value="Genomic_DNA"/>
</dbReference>
<dbReference type="GO" id="GO:0097367">
    <property type="term" value="F:carbohydrate derivative binding"/>
    <property type="evidence" value="ECO:0007669"/>
    <property type="project" value="InterPro"/>
</dbReference>
<evidence type="ECO:0000256" key="1">
    <source>
        <dbReference type="ARBA" id="ARBA00023239"/>
    </source>
</evidence>
<dbReference type="OrthoDB" id="311172at2759"/>
<name>A0A8H5G545_9AGAR</name>
<dbReference type="InterPro" id="IPR046348">
    <property type="entry name" value="SIS_dom_sf"/>
</dbReference>
<dbReference type="InterPro" id="IPR005486">
    <property type="entry name" value="Glucokinase_regulatory_CS"/>
</dbReference>
<accession>A0A8H5G545</accession>
<comment type="caution">
    <text evidence="4">The sequence shown here is derived from an EMBL/GenBank/DDBJ whole genome shotgun (WGS) entry which is preliminary data.</text>
</comment>
<proteinExistence type="inferred from homology"/>
<dbReference type="SUPFAM" id="SSF53697">
    <property type="entry name" value="SIS domain"/>
    <property type="match status" value="1"/>
</dbReference>
<protein>
    <recommendedName>
        <fullName evidence="3">SIS domain-containing protein</fullName>
    </recommendedName>
</protein>
<dbReference type="PROSITE" id="PS01272">
    <property type="entry name" value="GCKR"/>
    <property type="match status" value="1"/>
</dbReference>
<dbReference type="CDD" id="cd05007">
    <property type="entry name" value="SIS_Etherase"/>
    <property type="match status" value="1"/>
</dbReference>
<dbReference type="AlphaFoldDB" id="A0A8H5G545"/>
<dbReference type="FunFam" id="3.40.50.10490:FF:000014">
    <property type="entry name" value="N-acetylmuramic acid 6-phosphate etherase"/>
    <property type="match status" value="1"/>
</dbReference>
<reference evidence="4 5" key="1">
    <citation type="journal article" date="2020" name="ISME J.">
        <title>Uncovering the hidden diversity of litter-decomposition mechanisms in mushroom-forming fungi.</title>
        <authorList>
            <person name="Floudas D."/>
            <person name="Bentzer J."/>
            <person name="Ahren D."/>
            <person name="Johansson T."/>
            <person name="Persson P."/>
            <person name="Tunlid A."/>
        </authorList>
    </citation>
    <scope>NUCLEOTIDE SEQUENCE [LARGE SCALE GENOMIC DNA]</scope>
    <source>
        <strain evidence="4 5">CBS 146.42</strain>
    </source>
</reference>
<dbReference type="PANTHER" id="PTHR10088">
    <property type="entry name" value="GLUCOKINASE REGULATORY PROTEIN"/>
    <property type="match status" value="1"/>
</dbReference>
<dbReference type="Gene3D" id="3.40.50.10490">
    <property type="entry name" value="Glucose-6-phosphate isomerase like protein, domain 1"/>
    <property type="match status" value="1"/>
</dbReference>
<keyword evidence="1" id="KW-0456">Lyase</keyword>
<dbReference type="GO" id="GO:0016835">
    <property type="term" value="F:carbon-oxygen lyase activity"/>
    <property type="evidence" value="ECO:0007669"/>
    <property type="project" value="InterPro"/>
</dbReference>
<evidence type="ECO:0000256" key="2">
    <source>
        <dbReference type="ARBA" id="ARBA00023277"/>
    </source>
</evidence>
<evidence type="ECO:0000313" key="4">
    <source>
        <dbReference type="EMBL" id="KAF5358498.1"/>
    </source>
</evidence>
<dbReference type="InterPro" id="IPR043129">
    <property type="entry name" value="ATPase_NBD"/>
</dbReference>
<dbReference type="Gene3D" id="1.10.8.1080">
    <property type="match status" value="1"/>
</dbReference>
<evidence type="ECO:0000259" key="3">
    <source>
        <dbReference type="PROSITE" id="PS51464"/>
    </source>
</evidence>
<dbReference type="Proteomes" id="UP000559027">
    <property type="component" value="Unassembled WGS sequence"/>
</dbReference>
<dbReference type="Gene3D" id="3.30.420.40">
    <property type="match status" value="1"/>
</dbReference>
<dbReference type="GO" id="GO:0016803">
    <property type="term" value="F:ether hydrolase activity"/>
    <property type="evidence" value="ECO:0007669"/>
    <property type="project" value="TreeGrafter"/>
</dbReference>
<dbReference type="InterPro" id="IPR001347">
    <property type="entry name" value="SIS_dom"/>
</dbReference>
<evidence type="ECO:0000313" key="5">
    <source>
        <dbReference type="Proteomes" id="UP000559027"/>
    </source>
</evidence>
<dbReference type="NCBIfam" id="NF003915">
    <property type="entry name" value="PRK05441.1"/>
    <property type="match status" value="1"/>
</dbReference>
<keyword evidence="5" id="KW-1185">Reference proteome</keyword>
<dbReference type="Pfam" id="PF22645">
    <property type="entry name" value="GKRP_SIS_N"/>
    <property type="match status" value="1"/>
</dbReference>
<gene>
    <name evidence="4" type="ORF">D9756_001163</name>
</gene>
<sequence>MSNLRTTLQLSNLQTESRNALSSNIDVISTLEMCRVMNSEDSKIAGAVGSCLGDIAAVIDLIAERVRENGRVIYFGAGTSGRLGVLDASEIPPTFSAPFSQFIGIMAGGDTAIRKAVEGAEDSSDGAIRDLQLLDPPLSPLDAVIGIASSGRTPYVLGGLSYARDNGILSVGICCVKPSEMREKCTRVIECVVGPEIVTGSTRMKAGTATKLILNMISTGVMIRIGKTYGNLMVDVKPSNFKLVDRARRIFRAVLPDTTLSDIQIDSLLESCDNNVKCAIVAHKYQCSAQEALHRLDIAGGVLKKATQVVADRPQTAAGPHGKLVLCIDAGERSVKRVTLGHDAALKALRKAVIAALGQLPTDSGTIAPVLPPSSPIFAGAWIGGAGLGRTTDLASIRLQIATLLNLADPQNLIVTHDAALLSSAIISRPGATAPHITNGIVLVTGTGTLAHSYALSCDERSSLPRPLSRSSGWGYLLGDEGSAFAIGRDALRAALEQHDCGLPATPLHLAVAKYFGCGSIGELISAVYLKASPTLKEGQDPSSIDSDPKLRVAGLCRLVFNYAIPPASSDLPDPEALQIVQKHASSAADTIIRLLARDSDIQAAQSILVFGGALGQVAGYRTLIVEALKEKGHHFARLECVSEGADAGIQVLVCDYLQ</sequence>
<dbReference type="PANTHER" id="PTHR10088:SF4">
    <property type="entry name" value="GLUCOKINASE REGULATORY PROTEIN"/>
    <property type="match status" value="1"/>
</dbReference>
<feature type="domain" description="SIS" evidence="3">
    <location>
        <begin position="62"/>
        <end position="227"/>
    </location>
</feature>
<dbReference type="NCBIfam" id="TIGR00274">
    <property type="entry name" value="N-acetylmuramic acid 6-phosphate etherase"/>
    <property type="match status" value="1"/>
</dbReference>
<dbReference type="NCBIfam" id="NF009222">
    <property type="entry name" value="PRK12570.1"/>
    <property type="match status" value="1"/>
</dbReference>
<dbReference type="SUPFAM" id="SSF53067">
    <property type="entry name" value="Actin-like ATPase domain"/>
    <property type="match status" value="1"/>
</dbReference>
<dbReference type="HAMAP" id="MF_00068">
    <property type="entry name" value="MurQ"/>
    <property type="match status" value="1"/>
</dbReference>